<keyword evidence="4" id="KW-1185">Reference proteome</keyword>
<evidence type="ECO:0000259" key="2">
    <source>
        <dbReference type="Pfam" id="PF02517"/>
    </source>
</evidence>
<dbReference type="Pfam" id="PF02517">
    <property type="entry name" value="Rce1-like"/>
    <property type="match status" value="1"/>
</dbReference>
<comment type="caution">
    <text evidence="3">The sequence shown here is derived from an EMBL/GenBank/DDBJ whole genome shotgun (WGS) entry which is preliminary data.</text>
</comment>
<protein>
    <recommendedName>
        <fullName evidence="2">CAAX prenyl protease 2/Lysostaphin resistance protein A-like domain-containing protein</fullName>
    </recommendedName>
</protein>
<evidence type="ECO:0000313" key="4">
    <source>
        <dbReference type="Proteomes" id="UP000569914"/>
    </source>
</evidence>
<dbReference type="GO" id="GO:0004175">
    <property type="term" value="F:endopeptidase activity"/>
    <property type="evidence" value="ECO:0007669"/>
    <property type="project" value="UniProtKB-ARBA"/>
</dbReference>
<feature type="transmembrane region" description="Helical" evidence="1">
    <location>
        <begin position="129"/>
        <end position="150"/>
    </location>
</feature>
<dbReference type="InterPro" id="IPR003675">
    <property type="entry name" value="Rce1/LyrA-like_dom"/>
</dbReference>
<name>A0A7Y9LBP0_9ACTN</name>
<dbReference type="PANTHER" id="PTHR36435">
    <property type="entry name" value="SLR1288 PROTEIN"/>
    <property type="match status" value="1"/>
</dbReference>
<dbReference type="EMBL" id="JACCBU010000001">
    <property type="protein sequence ID" value="NYE70021.1"/>
    <property type="molecule type" value="Genomic_DNA"/>
</dbReference>
<feature type="transmembrane region" description="Helical" evidence="1">
    <location>
        <begin position="210"/>
        <end position="231"/>
    </location>
</feature>
<dbReference type="InterPro" id="IPR052710">
    <property type="entry name" value="CAAX_protease"/>
</dbReference>
<evidence type="ECO:0000256" key="1">
    <source>
        <dbReference type="SAM" id="Phobius"/>
    </source>
</evidence>
<sequence>MTETTSQVPEARPALRPGWPEIIVGLAAMSLVGYGIPILLFRPLGITGAMSGVLLALLSGGAGMIGFAAAALIRIRSLGPFGVRRTTATWLLLGLAGGVLALILKIIIMPAMTSLFGLATDTQDSYVQGAGNGPLFVILMMLFLAVITPIGEEFLFRGVVTTALLRYGPWIGVIGSSVIFALMHGINSVLLAAVIVGLIAGELRRRSGSIWPGVIVHAVNNSITVVVYAAMSLPS</sequence>
<dbReference type="PANTHER" id="PTHR36435:SF1">
    <property type="entry name" value="CAAX AMINO TERMINAL PROTEASE FAMILY PROTEIN"/>
    <property type="match status" value="1"/>
</dbReference>
<dbReference type="GO" id="GO:0080120">
    <property type="term" value="P:CAAX-box protein maturation"/>
    <property type="evidence" value="ECO:0007669"/>
    <property type="project" value="UniProtKB-ARBA"/>
</dbReference>
<proteinExistence type="predicted"/>
<feature type="domain" description="CAAX prenyl protease 2/Lysostaphin resistance protein A-like" evidence="2">
    <location>
        <begin position="136"/>
        <end position="222"/>
    </location>
</feature>
<evidence type="ECO:0000313" key="3">
    <source>
        <dbReference type="EMBL" id="NYE70021.1"/>
    </source>
</evidence>
<feature type="transmembrane region" description="Helical" evidence="1">
    <location>
        <begin position="22"/>
        <end position="41"/>
    </location>
</feature>
<feature type="transmembrane region" description="Helical" evidence="1">
    <location>
        <begin position="53"/>
        <end position="75"/>
    </location>
</feature>
<dbReference type="AlphaFoldDB" id="A0A7Y9LBP0"/>
<gene>
    <name evidence="3" type="ORF">BKA15_001350</name>
</gene>
<organism evidence="3 4">
    <name type="scientific">Microlunatus parietis</name>
    <dbReference type="NCBI Taxonomy" id="682979"/>
    <lineage>
        <taxon>Bacteria</taxon>
        <taxon>Bacillati</taxon>
        <taxon>Actinomycetota</taxon>
        <taxon>Actinomycetes</taxon>
        <taxon>Propionibacteriales</taxon>
        <taxon>Propionibacteriaceae</taxon>
        <taxon>Microlunatus</taxon>
    </lineage>
</organism>
<dbReference type="RefSeq" id="WP_218871095.1">
    <property type="nucleotide sequence ID" value="NZ_JACCBU010000001.1"/>
</dbReference>
<keyword evidence="1" id="KW-0472">Membrane</keyword>
<accession>A0A7Y9LBP0</accession>
<dbReference type="Proteomes" id="UP000569914">
    <property type="component" value="Unassembled WGS sequence"/>
</dbReference>
<feature type="transmembrane region" description="Helical" evidence="1">
    <location>
        <begin position="87"/>
        <end position="108"/>
    </location>
</feature>
<keyword evidence="1" id="KW-0812">Transmembrane</keyword>
<keyword evidence="1" id="KW-1133">Transmembrane helix</keyword>
<reference evidence="3 4" key="1">
    <citation type="submission" date="2020-07" db="EMBL/GenBank/DDBJ databases">
        <title>Sequencing the genomes of 1000 actinobacteria strains.</title>
        <authorList>
            <person name="Klenk H.-P."/>
        </authorList>
    </citation>
    <scope>NUCLEOTIDE SEQUENCE [LARGE SCALE GENOMIC DNA]</scope>
    <source>
        <strain evidence="3 4">DSM 22083</strain>
    </source>
</reference>
<feature type="transmembrane region" description="Helical" evidence="1">
    <location>
        <begin position="170"/>
        <end position="198"/>
    </location>
</feature>